<proteinExistence type="predicted"/>
<dbReference type="EMBL" id="BTCM01000001">
    <property type="protein sequence ID" value="GMK54547.1"/>
    <property type="molecule type" value="Genomic_DNA"/>
</dbReference>
<comment type="caution">
    <text evidence="2">The sequence shown here is derived from an EMBL/GenBank/DDBJ whole genome shotgun (WGS) entry which is preliminary data.</text>
</comment>
<evidence type="ECO:0000313" key="3">
    <source>
        <dbReference type="Proteomes" id="UP001222932"/>
    </source>
</evidence>
<keyword evidence="1" id="KW-0812">Transmembrane</keyword>
<feature type="transmembrane region" description="Helical" evidence="1">
    <location>
        <begin position="38"/>
        <end position="56"/>
    </location>
</feature>
<dbReference type="PANTHER" id="PTHR39476:SF1">
    <property type="entry name" value="NADH DEHYDROGENASE [UBIQUINONE] 1 BETA SUBCOMPLEX SUBUNIT 4"/>
    <property type="match status" value="1"/>
</dbReference>
<dbReference type="AlphaFoldDB" id="A0AAD3YA69"/>
<keyword evidence="1" id="KW-1133">Transmembrane helix</keyword>
<gene>
    <name evidence="2" type="ORF">CspeluHIS016_0111330</name>
</gene>
<reference evidence="2" key="2">
    <citation type="submission" date="2023-06" db="EMBL/GenBank/DDBJ databases">
        <authorList>
            <person name="Kobayashi Y."/>
            <person name="Kayamori A."/>
            <person name="Aoki K."/>
            <person name="Shiwa Y."/>
            <person name="Fujita N."/>
            <person name="Sugita T."/>
            <person name="Iwasaki W."/>
            <person name="Tanaka N."/>
            <person name="Takashima M."/>
        </authorList>
    </citation>
    <scope>NUCLEOTIDE SEQUENCE</scope>
    <source>
        <strain evidence="2">HIS016</strain>
    </source>
</reference>
<accession>A0AAD3YA69</accession>
<dbReference type="Proteomes" id="UP001222932">
    <property type="component" value="Unassembled WGS sequence"/>
</dbReference>
<name>A0AAD3YA69_9TREE</name>
<evidence type="ECO:0008006" key="4">
    <source>
        <dbReference type="Google" id="ProtNLM"/>
    </source>
</evidence>
<evidence type="ECO:0000313" key="2">
    <source>
        <dbReference type="EMBL" id="GMK54547.1"/>
    </source>
</evidence>
<sequence>MAGKNHPLLHDPAIDRWAAMRENVYQHFKFSRSATTKVMTWAVIVPVITFAVAVAYDDKLDWAGKRRGESLLANPPKKEQAEAEA</sequence>
<reference evidence="2" key="1">
    <citation type="journal article" date="2023" name="BMC Genomics">
        <title>Chromosome-level genome assemblies of Cutaneotrichosporon spp. (Trichosporonales, Basidiomycota) reveal imbalanced evolution between nucleotide sequences and chromosome synteny.</title>
        <authorList>
            <person name="Kobayashi Y."/>
            <person name="Kayamori A."/>
            <person name="Aoki K."/>
            <person name="Shiwa Y."/>
            <person name="Matsutani M."/>
            <person name="Fujita N."/>
            <person name="Sugita T."/>
            <person name="Iwasaki W."/>
            <person name="Tanaka N."/>
            <person name="Takashima M."/>
        </authorList>
    </citation>
    <scope>NUCLEOTIDE SEQUENCE</scope>
    <source>
        <strain evidence="2">HIS016</strain>
    </source>
</reference>
<keyword evidence="1" id="KW-0472">Membrane</keyword>
<organism evidence="2 3">
    <name type="scientific">Cutaneotrichosporon spelunceum</name>
    <dbReference type="NCBI Taxonomy" id="1672016"/>
    <lineage>
        <taxon>Eukaryota</taxon>
        <taxon>Fungi</taxon>
        <taxon>Dikarya</taxon>
        <taxon>Basidiomycota</taxon>
        <taxon>Agaricomycotina</taxon>
        <taxon>Tremellomycetes</taxon>
        <taxon>Trichosporonales</taxon>
        <taxon>Trichosporonaceae</taxon>
        <taxon>Cutaneotrichosporon</taxon>
    </lineage>
</organism>
<dbReference type="PANTHER" id="PTHR39476">
    <property type="entry name" value="NADH:UBIQUINONE OXIDOREDUCTASE 6.6KD SUBUNIT"/>
    <property type="match status" value="1"/>
</dbReference>
<keyword evidence="3" id="KW-1185">Reference proteome</keyword>
<protein>
    <recommendedName>
        <fullName evidence="4">NADH dehydrogenase [ubiquinone] 1 beta subcomplex subunit 4</fullName>
    </recommendedName>
</protein>
<evidence type="ECO:0000256" key="1">
    <source>
        <dbReference type="SAM" id="Phobius"/>
    </source>
</evidence>